<sequence>MEIISSSDGDEIEEIDKEEFEKNSMNKDSEAVEQDKQLITEPEQDEALDINNEEYSEIEESENENKEISFKLVIRRDGKNSAAKLETICQTDFDNFIKDLYLLIQDHADELVLRSGIGTHLSDERDWKMFLKEYQRLNSNEKEMIFADLKHKKVKSNKVSKRKDPVETNIKEPNRKKEKSSANTVSKELNITENR</sequence>
<gene>
    <name evidence="2" type="ORF">C1645_829099</name>
</gene>
<proteinExistence type="predicted"/>
<dbReference type="Proteomes" id="UP000265703">
    <property type="component" value="Unassembled WGS sequence"/>
</dbReference>
<feature type="compositionally biased region" description="Acidic residues" evidence="1">
    <location>
        <begin position="8"/>
        <end position="18"/>
    </location>
</feature>
<organism evidence="2 3">
    <name type="scientific">Glomus cerebriforme</name>
    <dbReference type="NCBI Taxonomy" id="658196"/>
    <lineage>
        <taxon>Eukaryota</taxon>
        <taxon>Fungi</taxon>
        <taxon>Fungi incertae sedis</taxon>
        <taxon>Mucoromycota</taxon>
        <taxon>Glomeromycotina</taxon>
        <taxon>Glomeromycetes</taxon>
        <taxon>Glomerales</taxon>
        <taxon>Glomeraceae</taxon>
        <taxon>Glomus</taxon>
    </lineage>
</organism>
<evidence type="ECO:0000256" key="1">
    <source>
        <dbReference type="SAM" id="MobiDB-lite"/>
    </source>
</evidence>
<feature type="compositionally biased region" description="Polar residues" evidence="1">
    <location>
        <begin position="181"/>
        <end position="195"/>
    </location>
</feature>
<feature type="compositionally biased region" description="Basic and acidic residues" evidence="1">
    <location>
        <begin position="162"/>
        <end position="175"/>
    </location>
</feature>
<evidence type="ECO:0000313" key="2">
    <source>
        <dbReference type="EMBL" id="RIA86547.1"/>
    </source>
</evidence>
<feature type="region of interest" description="Disordered" evidence="1">
    <location>
        <begin position="155"/>
        <end position="195"/>
    </location>
</feature>
<evidence type="ECO:0000313" key="3">
    <source>
        <dbReference type="Proteomes" id="UP000265703"/>
    </source>
</evidence>
<feature type="region of interest" description="Disordered" evidence="1">
    <location>
        <begin position="1"/>
        <end position="62"/>
    </location>
</feature>
<dbReference type="AlphaFoldDB" id="A0A397SRI7"/>
<protein>
    <submittedName>
        <fullName evidence="2">Uncharacterized protein</fullName>
    </submittedName>
</protein>
<reference evidence="2 3" key="1">
    <citation type="submission" date="2018-06" db="EMBL/GenBank/DDBJ databases">
        <title>Comparative genomics reveals the genomic features of Rhizophagus irregularis, R. cerebriforme, R. diaphanum and Gigaspora rosea, and their symbiotic lifestyle signature.</title>
        <authorList>
            <person name="Morin E."/>
            <person name="San Clemente H."/>
            <person name="Chen E.C.H."/>
            <person name="De La Providencia I."/>
            <person name="Hainaut M."/>
            <person name="Kuo A."/>
            <person name="Kohler A."/>
            <person name="Murat C."/>
            <person name="Tang N."/>
            <person name="Roy S."/>
            <person name="Loubradou J."/>
            <person name="Henrissat B."/>
            <person name="Grigoriev I.V."/>
            <person name="Corradi N."/>
            <person name="Roux C."/>
            <person name="Martin F.M."/>
        </authorList>
    </citation>
    <scope>NUCLEOTIDE SEQUENCE [LARGE SCALE GENOMIC DNA]</scope>
    <source>
        <strain evidence="2 3">DAOM 227022</strain>
    </source>
</reference>
<accession>A0A397SRI7</accession>
<keyword evidence="3" id="KW-1185">Reference proteome</keyword>
<feature type="compositionally biased region" description="Basic and acidic residues" evidence="1">
    <location>
        <begin position="19"/>
        <end position="38"/>
    </location>
</feature>
<dbReference type="OrthoDB" id="10567249at2759"/>
<comment type="caution">
    <text evidence="2">The sequence shown here is derived from an EMBL/GenBank/DDBJ whole genome shotgun (WGS) entry which is preliminary data.</text>
</comment>
<name>A0A397SRI7_9GLOM</name>
<feature type="non-terminal residue" evidence="2">
    <location>
        <position position="195"/>
    </location>
</feature>
<dbReference type="EMBL" id="QKYT01000357">
    <property type="protein sequence ID" value="RIA86547.1"/>
    <property type="molecule type" value="Genomic_DNA"/>
</dbReference>
<feature type="compositionally biased region" description="Acidic residues" evidence="1">
    <location>
        <begin position="42"/>
        <end position="62"/>
    </location>
</feature>